<feature type="domain" description="Ribosomal RNA small subunit methyltransferase E PUA-like" evidence="14">
    <location>
        <begin position="24"/>
        <end position="58"/>
    </location>
</feature>
<keyword evidence="16" id="KW-1185">Reference proteome</keyword>
<keyword evidence="7 12" id="KW-0489">Methyltransferase</keyword>
<reference evidence="15" key="1">
    <citation type="submission" date="2020-08" db="EMBL/GenBank/DDBJ databases">
        <title>Sequencing the genomes of 1000 actinobacteria strains.</title>
        <authorList>
            <person name="Klenk H.-P."/>
        </authorList>
    </citation>
    <scope>NUCLEOTIDE SEQUENCE [LARGE SCALE GENOMIC DNA]</scope>
    <source>
        <strain evidence="15">DSM 27064</strain>
    </source>
</reference>
<name>A0A840DP68_9MICO</name>
<evidence type="ECO:0000256" key="8">
    <source>
        <dbReference type="ARBA" id="ARBA00022679"/>
    </source>
</evidence>
<feature type="domain" description="Ribosomal RNA small subunit methyltransferase E methyltransferase" evidence="13">
    <location>
        <begin position="80"/>
        <end position="249"/>
    </location>
</feature>
<evidence type="ECO:0000256" key="1">
    <source>
        <dbReference type="ARBA" id="ARBA00004496"/>
    </source>
</evidence>
<evidence type="ECO:0000256" key="6">
    <source>
        <dbReference type="ARBA" id="ARBA00022552"/>
    </source>
</evidence>
<dbReference type="InterPro" id="IPR006700">
    <property type="entry name" value="RsmE"/>
</dbReference>
<dbReference type="EMBL" id="JACIFD010000005">
    <property type="protein sequence ID" value="MBB4071339.1"/>
    <property type="molecule type" value="Genomic_DNA"/>
</dbReference>
<sequence length="256" mass="27086">MAHLYYHEQLPQGVAVGDTVVVAGAEAHHAVNVSRLKSGEQVLLSDGRGLRAAVEIAAVCAGKTPEFSAVVRDLEVLPQELPQLVLVQALAKGGRDERAVELCTELGVDVIVPWQAARSVAVWQGAVKQEKGVQKWAKIAREAAKQALRPRYPEVTAPCTLRQLESWAGESDTLLLVLHPWQQQRCTEIVREAVAAETALKRIVVVVGPEGGLTAAEVASLAAAGARVGLLGAEVLRTSSAGAAALAVVNTVLGRW</sequence>
<dbReference type="Pfam" id="PF04452">
    <property type="entry name" value="Methyltrans_RNA"/>
    <property type="match status" value="1"/>
</dbReference>
<dbReference type="CDD" id="cd18084">
    <property type="entry name" value="RsmE-like"/>
    <property type="match status" value="1"/>
</dbReference>
<evidence type="ECO:0000313" key="16">
    <source>
        <dbReference type="Proteomes" id="UP000571183"/>
    </source>
</evidence>
<protein>
    <recommendedName>
        <fullName evidence="4 12">Ribosomal RNA small subunit methyltransferase E</fullName>
        <ecNumber evidence="3 12">2.1.1.193</ecNumber>
    </recommendedName>
</protein>
<accession>A0A840DP68</accession>
<proteinExistence type="inferred from homology"/>
<dbReference type="AlphaFoldDB" id="A0A840DP68"/>
<evidence type="ECO:0000256" key="5">
    <source>
        <dbReference type="ARBA" id="ARBA00022490"/>
    </source>
</evidence>
<dbReference type="Pfam" id="PF20260">
    <property type="entry name" value="PUA_4"/>
    <property type="match status" value="1"/>
</dbReference>
<keyword evidence="5 12" id="KW-0963">Cytoplasm</keyword>
<dbReference type="PIRSF" id="PIRSF015601">
    <property type="entry name" value="MTase_slr0722"/>
    <property type="match status" value="1"/>
</dbReference>
<dbReference type="InterPro" id="IPR046886">
    <property type="entry name" value="RsmE_MTase_dom"/>
</dbReference>
<evidence type="ECO:0000313" key="15">
    <source>
        <dbReference type="EMBL" id="MBB4071339.1"/>
    </source>
</evidence>
<evidence type="ECO:0000256" key="7">
    <source>
        <dbReference type="ARBA" id="ARBA00022603"/>
    </source>
</evidence>
<dbReference type="NCBIfam" id="NF008693">
    <property type="entry name" value="PRK11713.2-3"/>
    <property type="match status" value="1"/>
</dbReference>
<dbReference type="InterPro" id="IPR029028">
    <property type="entry name" value="Alpha/beta_knot_MTases"/>
</dbReference>
<evidence type="ECO:0000256" key="11">
    <source>
        <dbReference type="ARBA" id="ARBA00047944"/>
    </source>
</evidence>
<dbReference type="GO" id="GO:0005737">
    <property type="term" value="C:cytoplasm"/>
    <property type="evidence" value="ECO:0007669"/>
    <property type="project" value="UniProtKB-SubCell"/>
</dbReference>
<evidence type="ECO:0000256" key="3">
    <source>
        <dbReference type="ARBA" id="ARBA00012328"/>
    </source>
</evidence>
<evidence type="ECO:0000256" key="9">
    <source>
        <dbReference type="ARBA" id="ARBA00022691"/>
    </source>
</evidence>
<dbReference type="PANTHER" id="PTHR30027:SF3">
    <property type="entry name" value="16S RRNA (URACIL(1498)-N(3))-METHYLTRANSFERASE"/>
    <property type="match status" value="1"/>
</dbReference>
<evidence type="ECO:0000256" key="2">
    <source>
        <dbReference type="ARBA" id="ARBA00005528"/>
    </source>
</evidence>
<dbReference type="GO" id="GO:0070475">
    <property type="term" value="P:rRNA base methylation"/>
    <property type="evidence" value="ECO:0007669"/>
    <property type="project" value="TreeGrafter"/>
</dbReference>
<dbReference type="SUPFAM" id="SSF75217">
    <property type="entry name" value="alpha/beta knot"/>
    <property type="match status" value="1"/>
</dbReference>
<evidence type="ECO:0000256" key="12">
    <source>
        <dbReference type="PIRNR" id="PIRNR015601"/>
    </source>
</evidence>
<evidence type="ECO:0000259" key="13">
    <source>
        <dbReference type="Pfam" id="PF04452"/>
    </source>
</evidence>
<comment type="caution">
    <text evidence="15">The sequence shown here is derived from an EMBL/GenBank/DDBJ whole genome shotgun (WGS) entry which is preliminary data.</text>
</comment>
<evidence type="ECO:0000256" key="4">
    <source>
        <dbReference type="ARBA" id="ARBA00013673"/>
    </source>
</evidence>
<gene>
    <name evidence="15" type="ORF">F5897_000636</name>
</gene>
<comment type="subcellular location">
    <subcellularLocation>
        <location evidence="1 12">Cytoplasm</location>
    </subcellularLocation>
</comment>
<dbReference type="PANTHER" id="PTHR30027">
    <property type="entry name" value="RIBOSOMAL RNA SMALL SUBUNIT METHYLTRANSFERASE E"/>
    <property type="match status" value="1"/>
</dbReference>
<keyword evidence="9 12" id="KW-0949">S-adenosyl-L-methionine</keyword>
<comment type="catalytic activity">
    <reaction evidence="11 12">
        <text>uridine(1498) in 16S rRNA + S-adenosyl-L-methionine = N(3)-methyluridine(1498) in 16S rRNA + S-adenosyl-L-homocysteine + H(+)</text>
        <dbReference type="Rhea" id="RHEA:42920"/>
        <dbReference type="Rhea" id="RHEA-COMP:10283"/>
        <dbReference type="Rhea" id="RHEA-COMP:10284"/>
        <dbReference type="ChEBI" id="CHEBI:15378"/>
        <dbReference type="ChEBI" id="CHEBI:57856"/>
        <dbReference type="ChEBI" id="CHEBI:59789"/>
        <dbReference type="ChEBI" id="CHEBI:65315"/>
        <dbReference type="ChEBI" id="CHEBI:74502"/>
        <dbReference type="EC" id="2.1.1.193"/>
    </reaction>
</comment>
<dbReference type="Gene3D" id="3.40.1280.10">
    <property type="match status" value="1"/>
</dbReference>
<dbReference type="InterPro" id="IPR029026">
    <property type="entry name" value="tRNA_m1G_MTases_N"/>
</dbReference>
<comment type="similarity">
    <text evidence="2 12">Belongs to the RNA methyltransferase RsmE family.</text>
</comment>
<dbReference type="EC" id="2.1.1.193" evidence="3 12"/>
<dbReference type="Proteomes" id="UP000571183">
    <property type="component" value="Unassembled WGS sequence"/>
</dbReference>
<keyword evidence="8 12" id="KW-0808">Transferase</keyword>
<organism evidence="15 16">
    <name type="scientific">Canibacter oris</name>
    <dbReference type="NCBI Taxonomy" id="1365628"/>
    <lineage>
        <taxon>Bacteria</taxon>
        <taxon>Bacillati</taxon>
        <taxon>Actinomycetota</taxon>
        <taxon>Actinomycetes</taxon>
        <taxon>Micrococcales</taxon>
        <taxon>Microbacteriaceae</taxon>
        <taxon>Canibacter</taxon>
    </lineage>
</organism>
<dbReference type="GO" id="GO:0070042">
    <property type="term" value="F:rRNA (uridine-N3-)-methyltransferase activity"/>
    <property type="evidence" value="ECO:0007669"/>
    <property type="project" value="TreeGrafter"/>
</dbReference>
<keyword evidence="6 12" id="KW-0698">rRNA processing</keyword>
<dbReference type="SUPFAM" id="SSF88697">
    <property type="entry name" value="PUA domain-like"/>
    <property type="match status" value="1"/>
</dbReference>
<dbReference type="RefSeq" id="WP_183304438.1">
    <property type="nucleotide sequence ID" value="NZ_JACIFD010000005.1"/>
</dbReference>
<evidence type="ECO:0000259" key="14">
    <source>
        <dbReference type="Pfam" id="PF20260"/>
    </source>
</evidence>
<comment type="function">
    <text evidence="10 12">Specifically methylates the N3 position of the uracil ring of uridine 1498 (m3U1498) in 16S rRNA. Acts on the fully assembled 30S ribosomal subunit.</text>
</comment>
<dbReference type="InterPro" id="IPR046887">
    <property type="entry name" value="RsmE_PUA-like"/>
</dbReference>
<dbReference type="Gene3D" id="2.40.240.20">
    <property type="entry name" value="Hypothetical PUA domain-like, domain 1"/>
    <property type="match status" value="1"/>
</dbReference>
<dbReference type="InterPro" id="IPR015947">
    <property type="entry name" value="PUA-like_sf"/>
</dbReference>
<dbReference type="NCBIfam" id="TIGR00046">
    <property type="entry name" value="RsmE family RNA methyltransferase"/>
    <property type="match status" value="1"/>
</dbReference>
<evidence type="ECO:0000256" key="10">
    <source>
        <dbReference type="ARBA" id="ARBA00025699"/>
    </source>
</evidence>